<evidence type="ECO:0000259" key="3">
    <source>
        <dbReference type="Pfam" id="PF22685"/>
    </source>
</evidence>
<proteinExistence type="predicted"/>
<protein>
    <submittedName>
        <fullName evidence="4">Gfo/Idh/MocA family oxidoreductase</fullName>
    </submittedName>
</protein>
<dbReference type="InterPro" id="IPR050463">
    <property type="entry name" value="Gfo/Idh/MocA_oxidrdct_glycsds"/>
</dbReference>
<dbReference type="Gene3D" id="3.30.360.10">
    <property type="entry name" value="Dihydrodipicolinate Reductase, domain 2"/>
    <property type="match status" value="1"/>
</dbReference>
<accession>A0ABZ2KJX6</accession>
<dbReference type="Pfam" id="PF01408">
    <property type="entry name" value="GFO_IDH_MocA"/>
    <property type="match status" value="1"/>
</dbReference>
<feature type="domain" description="Gal80p-like C-terminal" evidence="3">
    <location>
        <begin position="133"/>
        <end position="273"/>
    </location>
</feature>
<organism evidence="4 5">
    <name type="scientific">Pendulispora brunnea</name>
    <dbReference type="NCBI Taxonomy" id="2905690"/>
    <lineage>
        <taxon>Bacteria</taxon>
        <taxon>Pseudomonadati</taxon>
        <taxon>Myxococcota</taxon>
        <taxon>Myxococcia</taxon>
        <taxon>Myxococcales</taxon>
        <taxon>Sorangiineae</taxon>
        <taxon>Pendulisporaceae</taxon>
        <taxon>Pendulispora</taxon>
    </lineage>
</organism>
<dbReference type="SUPFAM" id="SSF51735">
    <property type="entry name" value="NAD(P)-binding Rossmann-fold domains"/>
    <property type="match status" value="1"/>
</dbReference>
<dbReference type="SUPFAM" id="SSF55347">
    <property type="entry name" value="Glyceraldehyde-3-phosphate dehydrogenase-like, C-terminal domain"/>
    <property type="match status" value="1"/>
</dbReference>
<dbReference type="Pfam" id="PF22685">
    <property type="entry name" value="Gal80p_C-like"/>
    <property type="match status" value="1"/>
</dbReference>
<evidence type="ECO:0000313" key="5">
    <source>
        <dbReference type="Proteomes" id="UP001379533"/>
    </source>
</evidence>
<name>A0ABZ2KJX6_9BACT</name>
<gene>
    <name evidence="4" type="ORF">LZC95_18740</name>
</gene>
<keyword evidence="5" id="KW-1185">Reference proteome</keyword>
<dbReference type="Gene3D" id="3.40.50.720">
    <property type="entry name" value="NAD(P)-binding Rossmann-like Domain"/>
    <property type="match status" value="1"/>
</dbReference>
<feature type="domain" description="Gfo/Idh/MocA-like oxidoreductase N-terminal" evidence="2">
    <location>
        <begin position="4"/>
        <end position="125"/>
    </location>
</feature>
<sequence length="368" mass="39215">MKKIRVGIIGANPERGWAKVAHVPALKALPQFEITAVSTTRRQSAEEAARQFGAAHAFDSAEALAAHPEVDVVTVAVKTPGHGPAVRAAIDAGKHVFCEWPLGTSTAEAEELTARAEAKGVRTAIGLQRRFWPTVRYVRDLVREGAIGRLRSCNISYPVPHMGAKTPAFNAYVSDAANGATLLSIMGGHFLDVVSFALGDIRELSAVVTRQFDTTTVIETGAVLPVTAPHQVLVSGTFDGNAVLAAHFEAGKERGGTDLLLRITGTEGVLELRSEPAHLDPRDLVLFGARGEATSLEKYTVPDRYFGPHGSDLRGSSYALAQVYDALARDIAEGTSLAPSFRDALARHRLLDTIASASSTGQRQRVPA</sequence>
<dbReference type="InterPro" id="IPR000683">
    <property type="entry name" value="Gfo/Idh/MocA-like_OxRdtase_N"/>
</dbReference>
<evidence type="ECO:0000259" key="2">
    <source>
        <dbReference type="Pfam" id="PF01408"/>
    </source>
</evidence>
<dbReference type="InterPro" id="IPR036291">
    <property type="entry name" value="NAD(P)-bd_dom_sf"/>
</dbReference>
<dbReference type="InterPro" id="IPR055080">
    <property type="entry name" value="Gal80p-like_C"/>
</dbReference>
<evidence type="ECO:0000313" key="4">
    <source>
        <dbReference type="EMBL" id="WXA98849.1"/>
    </source>
</evidence>
<dbReference type="EMBL" id="CP089982">
    <property type="protein sequence ID" value="WXA98849.1"/>
    <property type="molecule type" value="Genomic_DNA"/>
</dbReference>
<dbReference type="PANTHER" id="PTHR43818">
    <property type="entry name" value="BCDNA.GH03377"/>
    <property type="match status" value="1"/>
</dbReference>
<dbReference type="RefSeq" id="WP_394849469.1">
    <property type="nucleotide sequence ID" value="NZ_CP089982.1"/>
</dbReference>
<evidence type="ECO:0000256" key="1">
    <source>
        <dbReference type="ARBA" id="ARBA00023002"/>
    </source>
</evidence>
<reference evidence="4 5" key="1">
    <citation type="submission" date="2021-12" db="EMBL/GenBank/DDBJ databases">
        <title>Discovery of the Pendulisporaceae a myxobacterial family with distinct sporulation behavior and unique specialized metabolism.</title>
        <authorList>
            <person name="Garcia R."/>
            <person name="Popoff A."/>
            <person name="Bader C.D."/>
            <person name="Loehr J."/>
            <person name="Walesch S."/>
            <person name="Walt C."/>
            <person name="Boldt J."/>
            <person name="Bunk B."/>
            <person name="Haeckl F.J.F.P.J."/>
            <person name="Gunesch A.P."/>
            <person name="Birkelbach J."/>
            <person name="Nuebel U."/>
            <person name="Pietschmann T."/>
            <person name="Bach T."/>
            <person name="Mueller R."/>
        </authorList>
    </citation>
    <scope>NUCLEOTIDE SEQUENCE [LARGE SCALE GENOMIC DNA]</scope>
    <source>
        <strain evidence="4 5">MSr12523</strain>
    </source>
</reference>
<dbReference type="Proteomes" id="UP001379533">
    <property type="component" value="Chromosome"/>
</dbReference>
<keyword evidence="1" id="KW-0560">Oxidoreductase</keyword>
<dbReference type="PANTHER" id="PTHR43818:SF11">
    <property type="entry name" value="BCDNA.GH03377"/>
    <property type="match status" value="1"/>
</dbReference>